<evidence type="ECO:0000313" key="4">
    <source>
        <dbReference type="Proteomes" id="UP000036168"/>
    </source>
</evidence>
<dbReference type="GeneID" id="82851919"/>
<evidence type="ECO:0000313" key="6">
    <source>
        <dbReference type="Proteomes" id="UP001341297"/>
    </source>
</evidence>
<gene>
    <name evidence="1" type="ORF">AB447_217340</name>
    <name evidence="3" type="ORF">EQZ20_04395</name>
    <name evidence="2" type="ORF">P8828_14490</name>
</gene>
<name>A0A0T6BPH6_9BACI</name>
<dbReference type="EMBL" id="JARRTL010000014">
    <property type="protein sequence ID" value="MEC0486015.1"/>
    <property type="molecule type" value="Genomic_DNA"/>
</dbReference>
<sequence>MKKFLRRKKILVTFSIIALVFIFGFSTASLAYNEPYSFNIRTAVTGAYKHKLSNKSTTITANAKTIKAETGETLPQTHKYTVTISKGIFTSYNTGRLTTGKSYSKNVGKVASGTYRVNVTKHTYSDYGINIKGGGRIKQ</sequence>
<protein>
    <submittedName>
        <fullName evidence="1">Uncharacterized protein</fullName>
    </submittedName>
</protein>
<dbReference type="Proteomes" id="UP001341297">
    <property type="component" value="Unassembled WGS sequence"/>
</dbReference>
<dbReference type="AlphaFoldDB" id="A0A0T6BPH6"/>
<reference evidence="1" key="2">
    <citation type="submission" date="2015-10" db="EMBL/GenBank/DDBJ databases">
        <authorList>
            <person name="Dunlap C."/>
        </authorList>
    </citation>
    <scope>NUCLEOTIDE SEQUENCE</scope>
    <source>
        <strain evidence="1">GO-13</strain>
    </source>
</reference>
<reference evidence="3 5" key="3">
    <citation type="submission" date="2019-01" db="EMBL/GenBank/DDBJ databases">
        <title>Genome sequence of Bacillus glycinifermentans SRCM103574.</title>
        <authorList>
            <person name="Kong H.-J."/>
            <person name="Jeong S.-Y."/>
            <person name="Jeong D.-Y."/>
        </authorList>
    </citation>
    <scope>NUCLEOTIDE SEQUENCE [LARGE SCALE GENOMIC DNA]</scope>
    <source>
        <strain evidence="3 5">SRCM103574</strain>
    </source>
</reference>
<organism evidence="1 4">
    <name type="scientific">Bacillus glycinifermentans</name>
    <dbReference type="NCBI Taxonomy" id="1664069"/>
    <lineage>
        <taxon>Bacteria</taxon>
        <taxon>Bacillati</taxon>
        <taxon>Bacillota</taxon>
        <taxon>Bacilli</taxon>
        <taxon>Bacillales</taxon>
        <taxon>Bacillaceae</taxon>
        <taxon>Bacillus</taxon>
    </lineage>
</organism>
<evidence type="ECO:0000313" key="1">
    <source>
        <dbReference type="EMBL" id="KRT93569.1"/>
    </source>
</evidence>
<dbReference type="Proteomes" id="UP000036168">
    <property type="component" value="Unassembled WGS sequence"/>
</dbReference>
<dbReference type="EMBL" id="CP035232">
    <property type="protein sequence ID" value="QAT64239.1"/>
    <property type="molecule type" value="Genomic_DNA"/>
</dbReference>
<dbReference type="STRING" id="1664069.BGLY_0793"/>
<evidence type="ECO:0000313" key="5">
    <source>
        <dbReference type="Proteomes" id="UP000288675"/>
    </source>
</evidence>
<dbReference type="Proteomes" id="UP000288675">
    <property type="component" value="Chromosome"/>
</dbReference>
<proteinExistence type="predicted"/>
<reference evidence="2 6" key="4">
    <citation type="submission" date="2023-03" db="EMBL/GenBank/DDBJ databases">
        <title>Agriculturally important microbes genome sequencing.</title>
        <authorList>
            <person name="Dunlap C."/>
        </authorList>
    </citation>
    <scope>NUCLEOTIDE SEQUENCE [LARGE SCALE GENOMIC DNA]</scope>
    <source>
        <strain evidence="2 6">CBP-3203</strain>
    </source>
</reference>
<keyword evidence="6" id="KW-1185">Reference proteome</keyword>
<dbReference type="EMBL" id="LECW02000020">
    <property type="protein sequence ID" value="KRT93569.1"/>
    <property type="molecule type" value="Genomic_DNA"/>
</dbReference>
<evidence type="ECO:0000313" key="3">
    <source>
        <dbReference type="EMBL" id="QAT64239.1"/>
    </source>
</evidence>
<accession>A0A0T6BPH6</accession>
<dbReference type="RefSeq" id="WP_046130381.1">
    <property type="nucleotide sequence ID" value="NZ_CP023481.1"/>
</dbReference>
<dbReference type="KEGG" id="bgy:BGLY_0793"/>
<reference evidence="1 4" key="1">
    <citation type="journal article" date="2015" name="Int. J. Syst. Evol. Microbiol.">
        <title>Bacillus glycinifermentans sp. nov., isolated from fermented soybean paste.</title>
        <authorList>
            <person name="Kim S.J."/>
            <person name="Dunlap C.A."/>
            <person name="Kwon S.W."/>
            <person name="Rooney A.P."/>
        </authorList>
    </citation>
    <scope>NUCLEOTIDE SEQUENCE [LARGE SCALE GENOMIC DNA]</scope>
    <source>
        <strain evidence="1 4">GO-13</strain>
    </source>
</reference>
<evidence type="ECO:0000313" key="2">
    <source>
        <dbReference type="EMBL" id="MEC0486015.1"/>
    </source>
</evidence>